<feature type="signal peptide" evidence="4">
    <location>
        <begin position="1"/>
        <end position="19"/>
    </location>
</feature>
<organism evidence="5 6">
    <name type="scientific">Hermetia illucens</name>
    <name type="common">Black soldier fly</name>
    <dbReference type="NCBI Taxonomy" id="343691"/>
    <lineage>
        <taxon>Eukaryota</taxon>
        <taxon>Metazoa</taxon>
        <taxon>Ecdysozoa</taxon>
        <taxon>Arthropoda</taxon>
        <taxon>Hexapoda</taxon>
        <taxon>Insecta</taxon>
        <taxon>Pterygota</taxon>
        <taxon>Neoptera</taxon>
        <taxon>Endopterygota</taxon>
        <taxon>Diptera</taxon>
        <taxon>Brachycera</taxon>
        <taxon>Stratiomyomorpha</taxon>
        <taxon>Stratiomyidae</taxon>
        <taxon>Hermetiinae</taxon>
        <taxon>Hermetia</taxon>
    </lineage>
</organism>
<keyword evidence="3" id="KW-0964">Secreted</keyword>
<dbReference type="InterPro" id="IPR052295">
    <property type="entry name" value="Odorant-binding_protein"/>
</dbReference>
<dbReference type="PANTHER" id="PTHR21066">
    <property type="entry name" value="ODORANT-BINDING PROTEIN 59A-RELATED"/>
    <property type="match status" value="1"/>
</dbReference>
<evidence type="ECO:0000313" key="6">
    <source>
        <dbReference type="Proteomes" id="UP000594454"/>
    </source>
</evidence>
<evidence type="ECO:0000256" key="4">
    <source>
        <dbReference type="SAM" id="SignalP"/>
    </source>
</evidence>
<comment type="similarity">
    <text evidence="2">Belongs to the PBP/GOBP family.</text>
</comment>
<evidence type="ECO:0000256" key="1">
    <source>
        <dbReference type="ARBA" id="ARBA00004613"/>
    </source>
</evidence>
<proteinExistence type="inferred from homology"/>
<feature type="chain" id="PRO_5031426247" evidence="4">
    <location>
        <begin position="20"/>
        <end position="188"/>
    </location>
</feature>
<dbReference type="OrthoDB" id="7730192at2759"/>
<reference evidence="5 6" key="1">
    <citation type="submission" date="2020-11" db="EMBL/GenBank/DDBJ databases">
        <authorList>
            <person name="Wallbank WR R."/>
            <person name="Pardo Diaz C."/>
            <person name="Kozak K."/>
            <person name="Martin S."/>
            <person name="Jiggins C."/>
            <person name="Moest M."/>
            <person name="Warren A I."/>
            <person name="Generalovic N T."/>
            <person name="Byers J.R.P. K."/>
            <person name="Montejo-Kovacevich G."/>
            <person name="Yen C E."/>
        </authorList>
    </citation>
    <scope>NUCLEOTIDE SEQUENCE [LARGE SCALE GENOMIC DNA]</scope>
</reference>
<keyword evidence="4" id="KW-0732">Signal</keyword>
<comment type="subcellular location">
    <subcellularLocation>
        <location evidence="1">Secreted</location>
    </subcellularLocation>
</comment>
<dbReference type="AlphaFoldDB" id="A0A7R8YLX9"/>
<dbReference type="PANTHER" id="PTHR21066:SF15">
    <property type="entry name" value="GH25962P-RELATED"/>
    <property type="match status" value="1"/>
</dbReference>
<evidence type="ECO:0000313" key="5">
    <source>
        <dbReference type="EMBL" id="CAD7076872.1"/>
    </source>
</evidence>
<gene>
    <name evidence="5" type="ORF">HERILL_LOCUS263</name>
</gene>
<sequence>MLILFVTIAVLGFIETVDANPEAAACSQIPPHSLIFNCCHHQILLSGFGPGCIDLIVAHLQPTNLAPISLCLAECIFRRSGVLTSNEFVFDKAKENVQTIFNQTDTAMFIPILSNGLEKCSNIVKENMETPVEVYLPEDICEPIPAIIAQCTLVDSILKCPKGQWEDSAACNGVRDFFTNCKHPSFKF</sequence>
<accession>A0A7R8YLX9</accession>
<evidence type="ECO:0000256" key="3">
    <source>
        <dbReference type="ARBA" id="ARBA00022525"/>
    </source>
</evidence>
<keyword evidence="6" id="KW-1185">Reference proteome</keyword>
<protein>
    <submittedName>
        <fullName evidence="5">Uncharacterized protein</fullName>
    </submittedName>
</protein>
<dbReference type="InParanoid" id="A0A7R8YLX9"/>
<dbReference type="GO" id="GO:0005576">
    <property type="term" value="C:extracellular region"/>
    <property type="evidence" value="ECO:0007669"/>
    <property type="project" value="UniProtKB-SubCell"/>
</dbReference>
<dbReference type="EMBL" id="LR899009">
    <property type="protein sequence ID" value="CAD7076872.1"/>
    <property type="molecule type" value="Genomic_DNA"/>
</dbReference>
<dbReference type="Proteomes" id="UP000594454">
    <property type="component" value="Chromosome 1"/>
</dbReference>
<name>A0A7R8YLX9_HERIL</name>
<dbReference type="Gene3D" id="1.10.238.270">
    <property type="match status" value="1"/>
</dbReference>
<evidence type="ECO:0000256" key="2">
    <source>
        <dbReference type="ARBA" id="ARBA00008098"/>
    </source>
</evidence>